<evidence type="ECO:0000313" key="1">
    <source>
        <dbReference type="EMBL" id="KAH7945120.1"/>
    </source>
</evidence>
<accession>A0ACB8CJV7</accession>
<organism evidence="1 2">
    <name type="scientific">Dermacentor silvarum</name>
    <name type="common">Tick</name>
    <dbReference type="NCBI Taxonomy" id="543639"/>
    <lineage>
        <taxon>Eukaryota</taxon>
        <taxon>Metazoa</taxon>
        <taxon>Ecdysozoa</taxon>
        <taxon>Arthropoda</taxon>
        <taxon>Chelicerata</taxon>
        <taxon>Arachnida</taxon>
        <taxon>Acari</taxon>
        <taxon>Parasitiformes</taxon>
        <taxon>Ixodida</taxon>
        <taxon>Ixodoidea</taxon>
        <taxon>Ixodidae</taxon>
        <taxon>Rhipicephalinae</taxon>
        <taxon>Dermacentor</taxon>
    </lineage>
</organism>
<dbReference type="Proteomes" id="UP000821865">
    <property type="component" value="Chromosome 6"/>
</dbReference>
<keyword evidence="2" id="KW-1185">Reference proteome</keyword>
<protein>
    <submittedName>
        <fullName evidence="1">Uncharacterized protein</fullName>
    </submittedName>
</protein>
<name>A0ACB8CJV7_DERSI</name>
<evidence type="ECO:0000313" key="2">
    <source>
        <dbReference type="Proteomes" id="UP000821865"/>
    </source>
</evidence>
<dbReference type="EMBL" id="CM023475">
    <property type="protein sequence ID" value="KAH7945120.1"/>
    <property type="molecule type" value="Genomic_DNA"/>
</dbReference>
<sequence>MKLAGKRALLARMYGRALPGTLTAIMGPSGAGKTTLLNVLSGHYHEGYEGEVHVNGYLRDVKLFNMQSCYVMQDDCLLQDLTVREALTMSIELRTSSNGDQNTSHLVMELIERWGLEECADTLTRNLSGGEKKRLAISQELISNPSVIFLDEPTSGLDSSSALRCVRVLKSLAASGRTVVCSIHNPSARLFSHFDNLYTLSRGRCIYSGLVEQLLPFLESQGIHCPAFNSPSDFIMFYDSGNRAARVRDTMTMYLVALLMLLVEYAATTFITFPLEIDVLLREQRNCWYRPSLYFVARMLSQVPLTIVGPVIMMTIVHWTTSQPMEFRRLAFVLLFSIQFASTSESIGFVSSTPFSLEVATLVGLPAATPSILFCGYFVRPRYLFPAIRWLTYTSHMFYVHRAIMFALYGGGRGELKCDERDGDVLCVPVEGEAVLDMMEARDVDLLAYSLTVFAIDILLKFIAFSLLKWRLRCNK</sequence>
<comment type="caution">
    <text evidence="1">The sequence shown here is derived from an EMBL/GenBank/DDBJ whole genome shotgun (WGS) entry which is preliminary data.</text>
</comment>
<proteinExistence type="predicted"/>
<gene>
    <name evidence="1" type="ORF">HPB49_007127</name>
</gene>
<reference evidence="1" key="1">
    <citation type="submission" date="2020-05" db="EMBL/GenBank/DDBJ databases">
        <title>Large-scale comparative analyses of tick genomes elucidate their genetic diversity and vector capacities.</title>
        <authorList>
            <person name="Jia N."/>
            <person name="Wang J."/>
            <person name="Shi W."/>
            <person name="Du L."/>
            <person name="Sun Y."/>
            <person name="Zhan W."/>
            <person name="Jiang J."/>
            <person name="Wang Q."/>
            <person name="Zhang B."/>
            <person name="Ji P."/>
            <person name="Sakyi L.B."/>
            <person name="Cui X."/>
            <person name="Yuan T."/>
            <person name="Jiang B."/>
            <person name="Yang W."/>
            <person name="Lam T.T.-Y."/>
            <person name="Chang Q."/>
            <person name="Ding S."/>
            <person name="Wang X."/>
            <person name="Zhu J."/>
            <person name="Ruan X."/>
            <person name="Zhao L."/>
            <person name="Wei J."/>
            <person name="Que T."/>
            <person name="Du C."/>
            <person name="Cheng J."/>
            <person name="Dai P."/>
            <person name="Han X."/>
            <person name="Huang E."/>
            <person name="Gao Y."/>
            <person name="Liu J."/>
            <person name="Shao H."/>
            <person name="Ye R."/>
            <person name="Li L."/>
            <person name="Wei W."/>
            <person name="Wang X."/>
            <person name="Wang C."/>
            <person name="Yang T."/>
            <person name="Huo Q."/>
            <person name="Li W."/>
            <person name="Guo W."/>
            <person name="Chen H."/>
            <person name="Zhou L."/>
            <person name="Ni X."/>
            <person name="Tian J."/>
            <person name="Zhou Y."/>
            <person name="Sheng Y."/>
            <person name="Liu T."/>
            <person name="Pan Y."/>
            <person name="Xia L."/>
            <person name="Li J."/>
            <person name="Zhao F."/>
            <person name="Cao W."/>
        </authorList>
    </citation>
    <scope>NUCLEOTIDE SEQUENCE</scope>
    <source>
        <strain evidence="1">Dsil-2018</strain>
    </source>
</reference>